<feature type="transmembrane region" description="Helical" evidence="1">
    <location>
        <begin position="6"/>
        <end position="26"/>
    </location>
</feature>
<proteinExistence type="predicted"/>
<evidence type="ECO:0000313" key="2">
    <source>
        <dbReference type="EMBL" id="BFP68920.1"/>
    </source>
</evidence>
<accession>A0AB33KXM5</accession>
<organism evidence="2">
    <name type="scientific">Tenacibaculum sp. Pbs-1</name>
    <dbReference type="NCBI Taxonomy" id="3238748"/>
    <lineage>
        <taxon>Bacteria</taxon>
        <taxon>Pseudomonadati</taxon>
        <taxon>Bacteroidota</taxon>
        <taxon>Flavobacteriia</taxon>
        <taxon>Flavobacteriales</taxon>
        <taxon>Flavobacteriaceae</taxon>
        <taxon>Tenacibaculum</taxon>
    </lineage>
</organism>
<keyword evidence="1" id="KW-1133">Transmembrane helix</keyword>
<evidence type="ECO:0000256" key="1">
    <source>
        <dbReference type="SAM" id="Phobius"/>
    </source>
</evidence>
<protein>
    <submittedName>
        <fullName evidence="2">Uncharacterized protein</fullName>
    </submittedName>
</protein>
<keyword evidence="1" id="KW-0472">Membrane</keyword>
<gene>
    <name evidence="2" type="ORF">Pbs1_22630</name>
</gene>
<dbReference type="EMBL" id="AP035888">
    <property type="protein sequence ID" value="BFP68920.1"/>
    <property type="molecule type" value="Genomic_DNA"/>
</dbReference>
<sequence>MKSKIAIFFIVLFTGIIITPSIITLVDKDQDITIFLNLSEEEENTKHVKVAELKAHPNEDYTSFLYKKIQKRKTFVFNLKTTFHNIQKFLPLLQNYLLHNNTGKPPHIR</sequence>
<reference evidence="2" key="1">
    <citation type="submission" date="2024-08" db="EMBL/GenBank/DDBJ databases">
        <title>Whole genome sequence of Tenacibaculum sp. strain pbs-1 associated with black-spot shell disease in Akoya pearl oysters.</title>
        <authorList>
            <person name="Sakatoku A."/>
            <person name="Suzuki T."/>
            <person name="Hatano K."/>
            <person name="Seki M."/>
            <person name="Tanaka D."/>
            <person name="Nakamura S."/>
            <person name="Suzuki N."/>
            <person name="Isshiki T."/>
        </authorList>
    </citation>
    <scope>NUCLEOTIDE SEQUENCE</scope>
    <source>
        <strain evidence="2">Pbs-1</strain>
    </source>
</reference>
<name>A0AB33KXM5_9FLAO</name>
<dbReference type="AlphaFoldDB" id="A0AB33KXM5"/>
<keyword evidence="1" id="KW-0812">Transmembrane</keyword>